<dbReference type="InterPro" id="IPR013094">
    <property type="entry name" value="AB_hydrolase_3"/>
</dbReference>
<feature type="domain" description="Alpha/beta hydrolase fold-3" evidence="2">
    <location>
        <begin position="107"/>
        <end position="331"/>
    </location>
</feature>
<dbReference type="InterPro" id="IPR050466">
    <property type="entry name" value="Carboxylest/Gibb_receptor"/>
</dbReference>
<comment type="caution">
    <text evidence="3">The sequence shown here is derived from an EMBL/GenBank/DDBJ whole genome shotgun (WGS) entry which is preliminary data.</text>
</comment>
<dbReference type="Proteomes" id="UP001345219">
    <property type="component" value="Chromosome 5"/>
</dbReference>
<evidence type="ECO:0000313" key="4">
    <source>
        <dbReference type="Proteomes" id="UP001345219"/>
    </source>
</evidence>
<dbReference type="PANTHER" id="PTHR23024">
    <property type="entry name" value="ARYLACETAMIDE DEACETYLASE"/>
    <property type="match status" value="1"/>
</dbReference>
<dbReference type="EMBL" id="JAXIOK010000010">
    <property type="protein sequence ID" value="KAK4761012.1"/>
    <property type="molecule type" value="Genomic_DNA"/>
</dbReference>
<dbReference type="Pfam" id="PF07859">
    <property type="entry name" value="Abhydrolase_3"/>
    <property type="match status" value="1"/>
</dbReference>
<dbReference type="Gene3D" id="3.40.50.1820">
    <property type="entry name" value="alpha/beta hydrolase"/>
    <property type="match status" value="1"/>
</dbReference>
<organism evidence="3 4">
    <name type="scientific">Trapa incisa</name>
    <dbReference type="NCBI Taxonomy" id="236973"/>
    <lineage>
        <taxon>Eukaryota</taxon>
        <taxon>Viridiplantae</taxon>
        <taxon>Streptophyta</taxon>
        <taxon>Embryophyta</taxon>
        <taxon>Tracheophyta</taxon>
        <taxon>Spermatophyta</taxon>
        <taxon>Magnoliopsida</taxon>
        <taxon>eudicotyledons</taxon>
        <taxon>Gunneridae</taxon>
        <taxon>Pentapetalae</taxon>
        <taxon>rosids</taxon>
        <taxon>malvids</taxon>
        <taxon>Myrtales</taxon>
        <taxon>Lythraceae</taxon>
        <taxon>Trapa</taxon>
    </lineage>
</organism>
<keyword evidence="4" id="KW-1185">Reference proteome</keyword>
<sequence>MVTDSSSSSTLPPATGSGHRDPLGALPLLTRAVVSFFFMIRNRAFRPDGTVNRFLLNLIDWKSPPTPKPVGGVSSSDFTVEPSRNLWFRLFVPTTTADAGAGSLPLIIFFHGGGFSTLSPASRPYDAFCRRIAGEASAVVASVKYRLTPEHRFPSQYNDGFDALKFIAENSASLLPENVDLTRCFIAGDSAGGNIAHHVAVRAAQGKKIGQAGARWRVRGLIAIQPFFGGSGRTESEIQFQKVGYLSVARADWHWRAFLPEGADRDHWAVNVSGPNGVDISDLEDFPAATLVLVGGTDPLHDWQVQYCEWLKRSGREAELVEFPDMGHAFYVFPEIPESAQLISKVKDFVARN</sequence>
<reference evidence="3 4" key="1">
    <citation type="journal article" date="2023" name="Hortic Res">
        <title>Pangenome of water caltrop reveals structural variations and asymmetric subgenome divergence after allopolyploidization.</title>
        <authorList>
            <person name="Zhang X."/>
            <person name="Chen Y."/>
            <person name="Wang L."/>
            <person name="Yuan Y."/>
            <person name="Fang M."/>
            <person name="Shi L."/>
            <person name="Lu R."/>
            <person name="Comes H.P."/>
            <person name="Ma Y."/>
            <person name="Chen Y."/>
            <person name="Huang G."/>
            <person name="Zhou Y."/>
            <person name="Zheng Z."/>
            <person name="Qiu Y."/>
        </authorList>
    </citation>
    <scope>NUCLEOTIDE SEQUENCE [LARGE SCALE GENOMIC DNA]</scope>
    <source>
        <tissue evidence="3">Roots</tissue>
    </source>
</reference>
<proteinExistence type="inferred from homology"/>
<accession>A0AAN7Q7U7</accession>
<comment type="similarity">
    <text evidence="1">Belongs to the 'GDXG' lipolytic enzyme family.</text>
</comment>
<dbReference type="GO" id="GO:0009860">
    <property type="term" value="P:pollen tube growth"/>
    <property type="evidence" value="ECO:0007669"/>
    <property type="project" value="TreeGrafter"/>
</dbReference>
<name>A0AAN7Q7U7_9MYRT</name>
<evidence type="ECO:0000259" key="2">
    <source>
        <dbReference type="Pfam" id="PF07859"/>
    </source>
</evidence>
<evidence type="ECO:0000313" key="3">
    <source>
        <dbReference type="EMBL" id="KAK4761012.1"/>
    </source>
</evidence>
<evidence type="ECO:0000256" key="1">
    <source>
        <dbReference type="ARBA" id="ARBA00010515"/>
    </source>
</evidence>
<dbReference type="SUPFAM" id="SSF53474">
    <property type="entry name" value="alpha/beta-Hydrolases"/>
    <property type="match status" value="1"/>
</dbReference>
<dbReference type="InterPro" id="IPR029058">
    <property type="entry name" value="AB_hydrolase_fold"/>
</dbReference>
<dbReference type="PANTHER" id="PTHR23024:SF609">
    <property type="entry name" value="CARBOXYLESTERASE 18-RELATED"/>
    <property type="match status" value="1"/>
</dbReference>
<protein>
    <recommendedName>
        <fullName evidence="2">Alpha/beta hydrolase fold-3 domain-containing protein</fullName>
    </recommendedName>
</protein>
<gene>
    <name evidence="3" type="ORF">SAY87_005905</name>
</gene>
<dbReference type="AlphaFoldDB" id="A0AAN7Q7U7"/>
<dbReference type="GO" id="GO:0052689">
    <property type="term" value="F:carboxylic ester hydrolase activity"/>
    <property type="evidence" value="ECO:0007669"/>
    <property type="project" value="TreeGrafter"/>
</dbReference>